<protein>
    <submittedName>
        <fullName evidence="1">Uncharacterized protein</fullName>
    </submittedName>
</protein>
<dbReference type="AlphaFoldDB" id="A0A4Y2HD04"/>
<dbReference type="EMBL" id="BGPR01001853">
    <property type="protein sequence ID" value="GBM63151.1"/>
    <property type="molecule type" value="Genomic_DNA"/>
</dbReference>
<reference evidence="1 2" key="1">
    <citation type="journal article" date="2019" name="Sci. Rep.">
        <title>Orb-weaving spider Araneus ventricosus genome elucidates the spidroin gene catalogue.</title>
        <authorList>
            <person name="Kono N."/>
            <person name="Nakamura H."/>
            <person name="Ohtoshi R."/>
            <person name="Moran D.A.P."/>
            <person name="Shinohara A."/>
            <person name="Yoshida Y."/>
            <person name="Fujiwara M."/>
            <person name="Mori M."/>
            <person name="Tomita M."/>
            <person name="Arakawa K."/>
        </authorList>
    </citation>
    <scope>NUCLEOTIDE SEQUENCE [LARGE SCALE GENOMIC DNA]</scope>
</reference>
<dbReference type="Proteomes" id="UP000499080">
    <property type="component" value="Unassembled WGS sequence"/>
</dbReference>
<sequence>MRSLRIRKRGLASLVDIVKVMWLLGAISDDGSYHEEIHESSVSHHLERIAPDRSRFQSISLGGSLIEAPCKRHNRRLQSPRSIAPTLPPDFKKGHPALRASLPLPNFLVSAFVREPHYPFPMIVFQFSGRMVNDYYCPTARRKPLSRVRRVEERRDTDIKINRNIWQTNPLPSGEEFVFERSTRRNETSAGSIFTKGNKALSSSPKMLWNIPFP</sequence>
<comment type="caution">
    <text evidence="1">The sequence shown here is derived from an EMBL/GenBank/DDBJ whole genome shotgun (WGS) entry which is preliminary data.</text>
</comment>
<gene>
    <name evidence="1" type="ORF">AVEN_266803_1</name>
</gene>
<name>A0A4Y2HD04_ARAVE</name>
<keyword evidence="2" id="KW-1185">Reference proteome</keyword>
<accession>A0A4Y2HD04</accession>
<organism evidence="1 2">
    <name type="scientific">Araneus ventricosus</name>
    <name type="common">Orbweaver spider</name>
    <name type="synonym">Epeira ventricosa</name>
    <dbReference type="NCBI Taxonomy" id="182803"/>
    <lineage>
        <taxon>Eukaryota</taxon>
        <taxon>Metazoa</taxon>
        <taxon>Ecdysozoa</taxon>
        <taxon>Arthropoda</taxon>
        <taxon>Chelicerata</taxon>
        <taxon>Arachnida</taxon>
        <taxon>Araneae</taxon>
        <taxon>Araneomorphae</taxon>
        <taxon>Entelegynae</taxon>
        <taxon>Araneoidea</taxon>
        <taxon>Araneidae</taxon>
        <taxon>Araneus</taxon>
    </lineage>
</organism>
<proteinExistence type="predicted"/>
<evidence type="ECO:0000313" key="1">
    <source>
        <dbReference type="EMBL" id="GBM63151.1"/>
    </source>
</evidence>
<evidence type="ECO:0000313" key="2">
    <source>
        <dbReference type="Proteomes" id="UP000499080"/>
    </source>
</evidence>